<sequence>MDKIPISFTQFMEFTTKQSGPAKVSTVRKVKYSEYSPATDYWRDLRLAIREVHEKNYSIDYLDHIVQKANDKKKSNYADTVEQYKKFIKNKHIEWFQPADAHWSFNGLFVRSTPELGLFINGKPHLLKLYFKERSEKLDKRKAASPLTLMTTSDRAHNDQQASISLLNVMKCRMFESTPSDVTSDRLLSLQGEAAHFIQIWNSLES</sequence>
<gene>
    <name evidence="1" type="ORF">ABXS70_05020</name>
</gene>
<protein>
    <submittedName>
        <fullName evidence="1">Uncharacterized protein</fullName>
    </submittedName>
</protein>
<name>A0AAU8NGK0_9BACL</name>
<evidence type="ECO:0000313" key="1">
    <source>
        <dbReference type="EMBL" id="XCP96078.1"/>
    </source>
</evidence>
<dbReference type="EMBL" id="CP159992">
    <property type="protein sequence ID" value="XCP96078.1"/>
    <property type="molecule type" value="Genomic_DNA"/>
</dbReference>
<reference evidence="1" key="1">
    <citation type="submission" date="2024-05" db="EMBL/GenBank/DDBJ databases">
        <title>Draft genome assemblies of 36 bacteria isolated from hibernating arctic ground squirrels.</title>
        <authorList>
            <person name="McKee H."/>
            <person name="Mullen L."/>
            <person name="Drown D.M."/>
            <person name="Duddleston K.N."/>
        </authorList>
    </citation>
    <scope>NUCLEOTIDE SEQUENCE</scope>
    <source>
        <strain evidence="1">AN1007</strain>
    </source>
</reference>
<organism evidence="1">
    <name type="scientific">Paenibacillus sp. AN1007</name>
    <dbReference type="NCBI Taxonomy" id="3151385"/>
    <lineage>
        <taxon>Bacteria</taxon>
        <taxon>Bacillati</taxon>
        <taxon>Bacillota</taxon>
        <taxon>Bacilli</taxon>
        <taxon>Bacillales</taxon>
        <taxon>Paenibacillaceae</taxon>
        <taxon>Paenibacillus</taxon>
    </lineage>
</organism>
<dbReference type="RefSeq" id="WP_366294320.1">
    <property type="nucleotide sequence ID" value="NZ_CP159992.1"/>
</dbReference>
<proteinExistence type="predicted"/>
<dbReference type="AlphaFoldDB" id="A0AAU8NGK0"/>
<accession>A0AAU8NGK0</accession>